<sequence length="145" mass="15863">MVFSKTCEYAIRAVIFIAQKSENGDKIGIREIAAGIDSPVHFIAKILQDLSKRGLVQSSKGPNGGFYIDQDSKKKTLADIVRAVDGDNIFIGCGLGLKNCSETKPCPLHNEFKIIRSKIQTTLDSATIGDFNESLNLGLSFIKER</sequence>
<evidence type="ECO:0000313" key="2">
    <source>
        <dbReference type="Proteomes" id="UP000634134"/>
    </source>
</evidence>
<dbReference type="PROSITE" id="PS01332">
    <property type="entry name" value="HTH_RRF2_1"/>
    <property type="match status" value="1"/>
</dbReference>
<dbReference type="Pfam" id="PF02082">
    <property type="entry name" value="Rrf2"/>
    <property type="match status" value="1"/>
</dbReference>
<dbReference type="Proteomes" id="UP000634134">
    <property type="component" value="Unassembled WGS sequence"/>
</dbReference>
<comment type="caution">
    <text evidence="1">The sequence shown here is derived from an EMBL/GenBank/DDBJ whole genome shotgun (WGS) entry which is preliminary data.</text>
</comment>
<keyword evidence="2" id="KW-1185">Reference proteome</keyword>
<protein>
    <submittedName>
        <fullName evidence="1">Rrf2 family transcriptional regulator</fullName>
    </submittedName>
</protein>
<dbReference type="PROSITE" id="PS51197">
    <property type="entry name" value="HTH_RRF2_2"/>
    <property type="match status" value="1"/>
</dbReference>
<dbReference type="InterPro" id="IPR030489">
    <property type="entry name" value="TR_Rrf2-type_CS"/>
</dbReference>
<name>A0ABR9WFN7_9BACT</name>
<proteinExistence type="predicted"/>
<evidence type="ECO:0000313" key="1">
    <source>
        <dbReference type="EMBL" id="MBE9464315.1"/>
    </source>
</evidence>
<dbReference type="NCBIfam" id="TIGR00738">
    <property type="entry name" value="rrf2_super"/>
    <property type="match status" value="1"/>
</dbReference>
<dbReference type="Gene3D" id="1.10.10.10">
    <property type="entry name" value="Winged helix-like DNA-binding domain superfamily/Winged helix DNA-binding domain"/>
    <property type="match status" value="1"/>
</dbReference>
<dbReference type="InterPro" id="IPR036388">
    <property type="entry name" value="WH-like_DNA-bd_sf"/>
</dbReference>
<organism evidence="1 2">
    <name type="scientific">Dyadobacter subterraneus</name>
    <dbReference type="NCBI Taxonomy" id="2773304"/>
    <lineage>
        <taxon>Bacteria</taxon>
        <taxon>Pseudomonadati</taxon>
        <taxon>Bacteroidota</taxon>
        <taxon>Cytophagia</taxon>
        <taxon>Cytophagales</taxon>
        <taxon>Spirosomataceae</taxon>
        <taxon>Dyadobacter</taxon>
    </lineage>
</organism>
<dbReference type="InterPro" id="IPR000944">
    <property type="entry name" value="Tscrpt_reg_Rrf2"/>
</dbReference>
<dbReference type="PANTHER" id="PTHR33221:SF13">
    <property type="entry name" value="TRANSCRIPTIONAL REGULATOR-RELATED"/>
    <property type="match status" value="1"/>
</dbReference>
<gene>
    <name evidence="1" type="ORF">IEE83_20705</name>
</gene>
<dbReference type="EMBL" id="JACYGY010000001">
    <property type="protein sequence ID" value="MBE9464315.1"/>
    <property type="molecule type" value="Genomic_DNA"/>
</dbReference>
<dbReference type="RefSeq" id="WP_194122391.1">
    <property type="nucleotide sequence ID" value="NZ_JACYGY010000001.1"/>
</dbReference>
<reference evidence="2" key="1">
    <citation type="submission" date="2023-07" db="EMBL/GenBank/DDBJ databases">
        <title>Dyadobacter sp. nov 'subterranea' isolated from contaminted grondwater.</title>
        <authorList>
            <person name="Szabo I."/>
            <person name="Al-Omari J."/>
            <person name="Szerdahelyi S.G."/>
            <person name="Rado J."/>
        </authorList>
    </citation>
    <scope>NUCLEOTIDE SEQUENCE [LARGE SCALE GENOMIC DNA]</scope>
    <source>
        <strain evidence="2">UP-52</strain>
    </source>
</reference>
<dbReference type="PANTHER" id="PTHR33221">
    <property type="entry name" value="WINGED HELIX-TURN-HELIX TRANSCRIPTIONAL REGULATOR, RRF2 FAMILY"/>
    <property type="match status" value="1"/>
</dbReference>
<accession>A0ABR9WFN7</accession>
<dbReference type="InterPro" id="IPR036390">
    <property type="entry name" value="WH_DNA-bd_sf"/>
</dbReference>
<dbReference type="SUPFAM" id="SSF46785">
    <property type="entry name" value="Winged helix' DNA-binding domain"/>
    <property type="match status" value="1"/>
</dbReference>